<evidence type="ECO:0000313" key="4">
    <source>
        <dbReference type="Proteomes" id="UP001163046"/>
    </source>
</evidence>
<dbReference type="OrthoDB" id="2499658at2759"/>
<dbReference type="Proteomes" id="UP001163046">
    <property type="component" value="Unassembled WGS sequence"/>
</dbReference>
<comment type="caution">
    <text evidence="3">The sequence shown here is derived from an EMBL/GenBank/DDBJ whole genome shotgun (WGS) entry which is preliminary data.</text>
</comment>
<feature type="coiled-coil region" evidence="1">
    <location>
        <begin position="62"/>
        <end position="89"/>
    </location>
</feature>
<gene>
    <name evidence="3" type="primary">RAP1GAP</name>
    <name evidence="3" type="ORF">OS493_014129</name>
</gene>
<organism evidence="3 4">
    <name type="scientific">Desmophyllum pertusum</name>
    <dbReference type="NCBI Taxonomy" id="174260"/>
    <lineage>
        <taxon>Eukaryota</taxon>
        <taxon>Metazoa</taxon>
        <taxon>Cnidaria</taxon>
        <taxon>Anthozoa</taxon>
        <taxon>Hexacorallia</taxon>
        <taxon>Scleractinia</taxon>
        <taxon>Caryophylliina</taxon>
        <taxon>Caryophylliidae</taxon>
        <taxon>Desmophyllum</taxon>
    </lineage>
</organism>
<feature type="region of interest" description="Disordered" evidence="2">
    <location>
        <begin position="142"/>
        <end position="179"/>
    </location>
</feature>
<sequence length="179" mass="20523">MSDSRPRSVPPGLMMMFDPTDPESERIEQVFDERSPSLPKLDTDSLISTEDLSSNESSFRQMEMFKNEISKLKCEKLDLARQNVLLQRENRAIKDRAMQQTADLYEARCEIARLRSLLPSENVPPRDSSPIETVTVREGTISPKSSISRRDVTTGVYVREREEPGEVSTRTSSYRHTRL</sequence>
<accession>A0A9X0CZ42</accession>
<keyword evidence="1" id="KW-0175">Coiled coil</keyword>
<dbReference type="EMBL" id="MU826356">
    <property type="protein sequence ID" value="KAJ7379723.1"/>
    <property type="molecule type" value="Genomic_DNA"/>
</dbReference>
<name>A0A9X0CZ42_9CNID</name>
<dbReference type="AlphaFoldDB" id="A0A9X0CZ42"/>
<reference evidence="3" key="1">
    <citation type="submission" date="2023-01" db="EMBL/GenBank/DDBJ databases">
        <title>Genome assembly of the deep-sea coral Lophelia pertusa.</title>
        <authorList>
            <person name="Herrera S."/>
            <person name="Cordes E."/>
        </authorList>
    </citation>
    <scope>NUCLEOTIDE SEQUENCE</scope>
    <source>
        <strain evidence="3">USNM1676648</strain>
        <tissue evidence="3">Polyp</tissue>
    </source>
</reference>
<proteinExistence type="predicted"/>
<keyword evidence="4" id="KW-1185">Reference proteome</keyword>
<evidence type="ECO:0000256" key="2">
    <source>
        <dbReference type="SAM" id="MobiDB-lite"/>
    </source>
</evidence>
<protein>
    <submittedName>
        <fullName evidence="3">Rap1 GTPase-activating protein 1</fullName>
    </submittedName>
</protein>
<evidence type="ECO:0000313" key="3">
    <source>
        <dbReference type="EMBL" id="KAJ7379723.1"/>
    </source>
</evidence>
<evidence type="ECO:0000256" key="1">
    <source>
        <dbReference type="SAM" id="Coils"/>
    </source>
</evidence>
<feature type="compositionally biased region" description="Basic and acidic residues" evidence="2">
    <location>
        <begin position="148"/>
        <end position="164"/>
    </location>
</feature>